<proteinExistence type="predicted"/>
<sequence>MKALHTSDGGSDGCQLDNRFSLIPSRSGLFSSWVMEVPTDRQMSEGSSWKLSPRLRFTSPSYL</sequence>
<name>A0ABS8RRT0_DATST</name>
<evidence type="ECO:0000313" key="1">
    <source>
        <dbReference type="EMBL" id="MCD7449517.1"/>
    </source>
</evidence>
<keyword evidence="2" id="KW-1185">Reference proteome</keyword>
<organism evidence="1 2">
    <name type="scientific">Datura stramonium</name>
    <name type="common">Jimsonweed</name>
    <name type="synonym">Common thornapple</name>
    <dbReference type="NCBI Taxonomy" id="4076"/>
    <lineage>
        <taxon>Eukaryota</taxon>
        <taxon>Viridiplantae</taxon>
        <taxon>Streptophyta</taxon>
        <taxon>Embryophyta</taxon>
        <taxon>Tracheophyta</taxon>
        <taxon>Spermatophyta</taxon>
        <taxon>Magnoliopsida</taxon>
        <taxon>eudicotyledons</taxon>
        <taxon>Gunneridae</taxon>
        <taxon>Pentapetalae</taxon>
        <taxon>asterids</taxon>
        <taxon>lamiids</taxon>
        <taxon>Solanales</taxon>
        <taxon>Solanaceae</taxon>
        <taxon>Solanoideae</taxon>
        <taxon>Datureae</taxon>
        <taxon>Datura</taxon>
    </lineage>
</organism>
<dbReference type="EMBL" id="JACEIK010000098">
    <property type="protein sequence ID" value="MCD7449517.1"/>
    <property type="molecule type" value="Genomic_DNA"/>
</dbReference>
<dbReference type="Proteomes" id="UP000823775">
    <property type="component" value="Unassembled WGS sequence"/>
</dbReference>
<feature type="non-terminal residue" evidence="1">
    <location>
        <position position="63"/>
    </location>
</feature>
<reference evidence="1 2" key="1">
    <citation type="journal article" date="2021" name="BMC Genomics">
        <title>Datura genome reveals duplications of psychoactive alkaloid biosynthetic genes and high mutation rate following tissue culture.</title>
        <authorList>
            <person name="Rajewski A."/>
            <person name="Carter-House D."/>
            <person name="Stajich J."/>
            <person name="Litt A."/>
        </authorList>
    </citation>
    <scope>NUCLEOTIDE SEQUENCE [LARGE SCALE GENOMIC DNA]</scope>
    <source>
        <strain evidence="1">AR-01</strain>
    </source>
</reference>
<gene>
    <name evidence="1" type="ORF">HAX54_053109</name>
</gene>
<comment type="caution">
    <text evidence="1">The sequence shown here is derived from an EMBL/GenBank/DDBJ whole genome shotgun (WGS) entry which is preliminary data.</text>
</comment>
<protein>
    <submittedName>
        <fullName evidence="1">Uncharacterized protein</fullName>
    </submittedName>
</protein>
<evidence type="ECO:0000313" key="2">
    <source>
        <dbReference type="Proteomes" id="UP000823775"/>
    </source>
</evidence>
<accession>A0ABS8RRT0</accession>